<proteinExistence type="predicted"/>
<sequence length="97" mass="10910">MHADVLLLGGDYRGKKGGNLDTLFTALSRVYTPYGTFAVMGNHDYGYCYSEVVEAMQKNHVRLMEHKSYKLMKDGQYIIVSGVRNPFDLKKNGDSPS</sequence>
<reference evidence="1" key="1">
    <citation type="journal article" date="2013" name="Environ. Microbiol.">
        <title>Microbiota from the distal guts of lean and obese adolescents exhibit partial functional redundancy besides clear differences in community structure.</title>
        <authorList>
            <person name="Ferrer M."/>
            <person name="Ruiz A."/>
            <person name="Lanza F."/>
            <person name="Haange S.B."/>
            <person name="Oberbach A."/>
            <person name="Till H."/>
            <person name="Bargiela R."/>
            <person name="Campoy C."/>
            <person name="Segura M.T."/>
            <person name="Richter M."/>
            <person name="von Bergen M."/>
            <person name="Seifert J."/>
            <person name="Suarez A."/>
        </authorList>
    </citation>
    <scope>NUCLEOTIDE SEQUENCE</scope>
</reference>
<dbReference type="GO" id="GO:0016787">
    <property type="term" value="F:hydrolase activity"/>
    <property type="evidence" value="ECO:0007669"/>
    <property type="project" value="UniProtKB-KW"/>
</dbReference>
<keyword evidence="1" id="KW-0378">Hydrolase</keyword>
<dbReference type="SUPFAM" id="SSF56300">
    <property type="entry name" value="Metallo-dependent phosphatases"/>
    <property type="match status" value="1"/>
</dbReference>
<dbReference type="EMBL" id="AJWZ01010667">
    <property type="protein sequence ID" value="EKC47802.1"/>
    <property type="molecule type" value="Genomic_DNA"/>
</dbReference>
<protein>
    <submittedName>
        <fullName evidence="1">Phosphohydrolase</fullName>
    </submittedName>
</protein>
<feature type="non-terminal residue" evidence="1">
    <location>
        <position position="97"/>
    </location>
</feature>
<accession>K1RGJ4</accession>
<organism evidence="1">
    <name type="scientific">human gut metagenome</name>
    <dbReference type="NCBI Taxonomy" id="408170"/>
    <lineage>
        <taxon>unclassified sequences</taxon>
        <taxon>metagenomes</taxon>
        <taxon>organismal metagenomes</taxon>
    </lineage>
</organism>
<name>K1RGJ4_9ZZZZ</name>
<dbReference type="InterPro" id="IPR029052">
    <property type="entry name" value="Metallo-depent_PP-like"/>
</dbReference>
<evidence type="ECO:0000313" key="1">
    <source>
        <dbReference type="EMBL" id="EKC47802.1"/>
    </source>
</evidence>
<dbReference type="AlphaFoldDB" id="K1RGJ4"/>
<comment type="caution">
    <text evidence="1">The sequence shown here is derived from an EMBL/GenBank/DDBJ whole genome shotgun (WGS) entry which is preliminary data.</text>
</comment>
<gene>
    <name evidence="1" type="ORF">OBE_15514</name>
</gene>